<dbReference type="GO" id="GO:0016114">
    <property type="term" value="P:terpenoid biosynthetic process"/>
    <property type="evidence" value="ECO:0007669"/>
    <property type="project" value="UniProtKB-UniRule"/>
</dbReference>
<evidence type="ECO:0000256" key="6">
    <source>
        <dbReference type="ARBA" id="ARBA00022777"/>
    </source>
</evidence>
<comment type="caution">
    <text evidence="12">The sequence shown here is derived from an EMBL/GenBank/DDBJ whole genome shotgun (WGS) entry which is preliminary data.</text>
</comment>
<feature type="domain" description="GHMP kinase N-terminal" evidence="10">
    <location>
        <begin position="81"/>
        <end position="160"/>
    </location>
</feature>
<evidence type="ECO:0000256" key="3">
    <source>
        <dbReference type="ARBA" id="ARBA00017473"/>
    </source>
</evidence>
<evidence type="ECO:0000259" key="10">
    <source>
        <dbReference type="Pfam" id="PF00288"/>
    </source>
</evidence>
<keyword evidence="5 9" id="KW-0547">Nucleotide-binding</keyword>
<dbReference type="InterPro" id="IPR014721">
    <property type="entry name" value="Ribsml_uS5_D2-typ_fold_subgr"/>
</dbReference>
<dbReference type="EMBL" id="JAJEPX010000002">
    <property type="protein sequence ID" value="MCC2175824.1"/>
    <property type="molecule type" value="Genomic_DNA"/>
</dbReference>
<dbReference type="InterPro" id="IPR004424">
    <property type="entry name" value="IspE"/>
</dbReference>
<dbReference type="Gene3D" id="3.30.230.10">
    <property type="match status" value="1"/>
</dbReference>
<proteinExistence type="inferred from homology"/>
<dbReference type="EC" id="2.7.1.148" evidence="2 9"/>
<dbReference type="NCBIfam" id="TIGR00154">
    <property type="entry name" value="ispE"/>
    <property type="match status" value="1"/>
</dbReference>
<accession>A0AAW4VSD1</accession>
<dbReference type="SUPFAM" id="SSF55060">
    <property type="entry name" value="GHMP Kinase, C-terminal domain"/>
    <property type="match status" value="1"/>
</dbReference>
<dbReference type="Gene3D" id="3.30.70.890">
    <property type="entry name" value="GHMP kinase, C-terminal domain"/>
    <property type="match status" value="1"/>
</dbReference>
<evidence type="ECO:0000256" key="4">
    <source>
        <dbReference type="ARBA" id="ARBA00022679"/>
    </source>
</evidence>
<feature type="binding site" evidence="9">
    <location>
        <begin position="110"/>
        <end position="120"/>
    </location>
    <ligand>
        <name>ATP</name>
        <dbReference type="ChEBI" id="CHEBI:30616"/>
    </ligand>
</feature>
<dbReference type="AlphaFoldDB" id="A0AAW4VSD1"/>
<gene>
    <name evidence="9 12" type="primary">ispE</name>
    <name evidence="12" type="ORF">LKD22_01545</name>
</gene>
<feature type="active site" evidence="9">
    <location>
        <position position="21"/>
    </location>
</feature>
<dbReference type="InterPro" id="IPR013750">
    <property type="entry name" value="GHMP_kinase_C_dom"/>
</dbReference>
<dbReference type="NCBIfam" id="NF011202">
    <property type="entry name" value="PRK14608.1"/>
    <property type="match status" value="1"/>
</dbReference>
<evidence type="ECO:0000313" key="13">
    <source>
        <dbReference type="Proteomes" id="UP001298753"/>
    </source>
</evidence>
<dbReference type="InterPro" id="IPR006204">
    <property type="entry name" value="GHMP_kinase_N_dom"/>
</dbReference>
<keyword evidence="4 9" id="KW-0808">Transferase</keyword>
<dbReference type="Pfam" id="PF08544">
    <property type="entry name" value="GHMP_kinases_C"/>
    <property type="match status" value="1"/>
</dbReference>
<dbReference type="PANTHER" id="PTHR43527:SF2">
    <property type="entry name" value="4-DIPHOSPHOCYTIDYL-2-C-METHYL-D-ERYTHRITOL KINASE, CHLOROPLASTIC"/>
    <property type="match status" value="1"/>
</dbReference>
<dbReference type="GO" id="GO:0019288">
    <property type="term" value="P:isopentenyl diphosphate biosynthetic process, methylerythritol 4-phosphate pathway"/>
    <property type="evidence" value="ECO:0007669"/>
    <property type="project" value="UniProtKB-UniRule"/>
</dbReference>
<comment type="catalytic activity">
    <reaction evidence="9">
        <text>4-CDP-2-C-methyl-D-erythritol + ATP = 4-CDP-2-C-methyl-D-erythritol 2-phosphate + ADP + H(+)</text>
        <dbReference type="Rhea" id="RHEA:18437"/>
        <dbReference type="ChEBI" id="CHEBI:15378"/>
        <dbReference type="ChEBI" id="CHEBI:30616"/>
        <dbReference type="ChEBI" id="CHEBI:57823"/>
        <dbReference type="ChEBI" id="CHEBI:57919"/>
        <dbReference type="ChEBI" id="CHEBI:456216"/>
        <dbReference type="EC" id="2.7.1.148"/>
    </reaction>
</comment>
<dbReference type="PIRSF" id="PIRSF010376">
    <property type="entry name" value="IspE"/>
    <property type="match status" value="1"/>
</dbReference>
<dbReference type="HAMAP" id="MF_00061">
    <property type="entry name" value="IspE"/>
    <property type="match status" value="1"/>
</dbReference>
<evidence type="ECO:0000256" key="2">
    <source>
        <dbReference type="ARBA" id="ARBA00012052"/>
    </source>
</evidence>
<keyword evidence="6 9" id="KW-0418">Kinase</keyword>
<organism evidence="12 13">
    <name type="scientific">Agathobaculum butyriciproducens</name>
    <dbReference type="NCBI Taxonomy" id="1628085"/>
    <lineage>
        <taxon>Bacteria</taxon>
        <taxon>Bacillati</taxon>
        <taxon>Bacillota</taxon>
        <taxon>Clostridia</taxon>
        <taxon>Eubacteriales</taxon>
        <taxon>Butyricicoccaceae</taxon>
        <taxon>Agathobaculum</taxon>
    </lineage>
</organism>
<dbReference type="Pfam" id="PF00288">
    <property type="entry name" value="GHMP_kinases_N"/>
    <property type="match status" value="1"/>
</dbReference>
<feature type="domain" description="GHMP kinase C-terminal" evidence="11">
    <location>
        <begin position="214"/>
        <end position="291"/>
    </location>
</feature>
<name>A0AAW4VSD1_9FIRM</name>
<comment type="function">
    <text evidence="9">Catalyzes the phosphorylation of the position 2 hydroxy group of 4-diphosphocytidyl-2C-methyl-D-erythritol.</text>
</comment>
<sequence length="300" mass="32806">MLFRRKQEITHADTTVRARAKINLTLDVTGRREDGYHTVEMVMQSIALHDTVRVTTIHGEKKPRGIVLSCSLPFLPTDERNLAYRAAELFYKETGALLETCEIHIEKRIPVAAGLAGGSTDAAAVLRALNALHTAGLTDDELCEMGLKLGADVPFCLRGGTMLAQGIGEELSLLPDMPHCWVVLCKPPFAVPTKEVYQEIDSVDILEHPDNKGMMAALNQGDYEGVCAYLSNVMETVTAAKRRQIGEIKSFLAENGADGTLMSGSGPTVYGLFSDESRAKTAAKMLRRRFADTFLTETCN</sequence>
<dbReference type="InterPro" id="IPR036554">
    <property type="entry name" value="GHMP_kinase_C_sf"/>
</dbReference>
<dbReference type="GO" id="GO:0005524">
    <property type="term" value="F:ATP binding"/>
    <property type="evidence" value="ECO:0007669"/>
    <property type="project" value="UniProtKB-UniRule"/>
</dbReference>
<evidence type="ECO:0000256" key="1">
    <source>
        <dbReference type="ARBA" id="ARBA00009684"/>
    </source>
</evidence>
<dbReference type="SUPFAM" id="SSF54211">
    <property type="entry name" value="Ribosomal protein S5 domain 2-like"/>
    <property type="match status" value="1"/>
</dbReference>
<evidence type="ECO:0000256" key="9">
    <source>
        <dbReference type="HAMAP-Rule" id="MF_00061"/>
    </source>
</evidence>
<comment type="similarity">
    <text evidence="1 9">Belongs to the GHMP kinase family. IspE subfamily.</text>
</comment>
<evidence type="ECO:0000259" key="11">
    <source>
        <dbReference type="Pfam" id="PF08544"/>
    </source>
</evidence>
<dbReference type="PANTHER" id="PTHR43527">
    <property type="entry name" value="4-DIPHOSPHOCYTIDYL-2-C-METHYL-D-ERYTHRITOL KINASE, CHLOROPLASTIC"/>
    <property type="match status" value="1"/>
</dbReference>
<evidence type="ECO:0000256" key="7">
    <source>
        <dbReference type="ARBA" id="ARBA00022840"/>
    </source>
</evidence>
<dbReference type="RefSeq" id="WP_110435407.1">
    <property type="nucleotide sequence ID" value="NZ_DBEZDI010000157.1"/>
</dbReference>
<evidence type="ECO:0000313" key="12">
    <source>
        <dbReference type="EMBL" id="MCC2175824.1"/>
    </source>
</evidence>
<comment type="pathway">
    <text evidence="9">Isoprenoid biosynthesis; isopentenyl diphosphate biosynthesis via DXP pathway; isopentenyl diphosphate from 1-deoxy-D-xylulose 5-phosphate: step 3/6.</text>
</comment>
<keyword evidence="9" id="KW-0414">Isoprene biosynthesis</keyword>
<evidence type="ECO:0000256" key="5">
    <source>
        <dbReference type="ARBA" id="ARBA00022741"/>
    </source>
</evidence>
<reference evidence="12 13" key="1">
    <citation type="submission" date="2021-10" db="EMBL/GenBank/DDBJ databases">
        <title>Anaerobic single-cell dispensing facilitates the cultivation of human gut bacteria.</title>
        <authorList>
            <person name="Afrizal A."/>
        </authorList>
    </citation>
    <scope>NUCLEOTIDE SEQUENCE [LARGE SCALE GENOMIC DNA]</scope>
    <source>
        <strain evidence="12 13">CLA-AA-H270</strain>
    </source>
</reference>
<dbReference type="Proteomes" id="UP001298753">
    <property type="component" value="Unassembled WGS sequence"/>
</dbReference>
<keyword evidence="13" id="KW-1185">Reference proteome</keyword>
<keyword evidence="7 9" id="KW-0067">ATP-binding</keyword>
<dbReference type="GeneID" id="98660684"/>
<dbReference type="GO" id="GO:0050515">
    <property type="term" value="F:4-(cytidine 5'-diphospho)-2-C-methyl-D-erythritol kinase activity"/>
    <property type="evidence" value="ECO:0007669"/>
    <property type="project" value="UniProtKB-UniRule"/>
</dbReference>
<protein>
    <recommendedName>
        <fullName evidence="3 9">4-diphosphocytidyl-2-C-methyl-D-erythritol kinase</fullName>
        <shortName evidence="9">CMK</shortName>
        <ecNumber evidence="2 9">2.7.1.148</ecNumber>
    </recommendedName>
    <alternativeName>
        <fullName evidence="8 9">4-(cytidine-5'-diphospho)-2-C-methyl-D-erythritol kinase</fullName>
    </alternativeName>
</protein>
<dbReference type="InterPro" id="IPR020568">
    <property type="entry name" value="Ribosomal_Su5_D2-typ_SF"/>
</dbReference>
<feature type="active site" evidence="9">
    <location>
        <position position="152"/>
    </location>
</feature>
<evidence type="ECO:0000256" key="8">
    <source>
        <dbReference type="ARBA" id="ARBA00032554"/>
    </source>
</evidence>